<name>A0ABQ5D1C5_9ASTR</name>
<sequence length="211" mass="23603">MIPGPLVSYFKNLSCFIPNATTQPGRYGYTTPALPERPGWSDKSEFRFGVDVVNHLPNISIFISRLRSICSIAMEPNMNESLFQNDVNGLHSMSTLFGRECTHSEYEIHNLTSPGSNLMYSGSLRLWQNTAVQLYIPEELNGDKHNVEDTWTSALRFDSKENWFGNLSNIMLFYSKYWKGSASLDSCPPNNSAAGAVVCYATSGDIFTVCI</sequence>
<gene>
    <name evidence="1" type="ORF">Tco_0923101</name>
</gene>
<proteinExistence type="predicted"/>
<organism evidence="1 2">
    <name type="scientific">Tanacetum coccineum</name>
    <dbReference type="NCBI Taxonomy" id="301880"/>
    <lineage>
        <taxon>Eukaryota</taxon>
        <taxon>Viridiplantae</taxon>
        <taxon>Streptophyta</taxon>
        <taxon>Embryophyta</taxon>
        <taxon>Tracheophyta</taxon>
        <taxon>Spermatophyta</taxon>
        <taxon>Magnoliopsida</taxon>
        <taxon>eudicotyledons</taxon>
        <taxon>Gunneridae</taxon>
        <taxon>Pentapetalae</taxon>
        <taxon>asterids</taxon>
        <taxon>campanulids</taxon>
        <taxon>Asterales</taxon>
        <taxon>Asteraceae</taxon>
        <taxon>Asteroideae</taxon>
        <taxon>Anthemideae</taxon>
        <taxon>Anthemidinae</taxon>
        <taxon>Tanacetum</taxon>
    </lineage>
</organism>
<dbReference type="EMBL" id="BQNB010014812">
    <property type="protein sequence ID" value="GJT32682.1"/>
    <property type="molecule type" value="Genomic_DNA"/>
</dbReference>
<keyword evidence="2" id="KW-1185">Reference proteome</keyword>
<evidence type="ECO:0000313" key="1">
    <source>
        <dbReference type="EMBL" id="GJT32682.1"/>
    </source>
</evidence>
<dbReference type="Proteomes" id="UP001151760">
    <property type="component" value="Unassembled WGS sequence"/>
</dbReference>
<accession>A0ABQ5D1C5</accession>
<reference evidence="1" key="1">
    <citation type="journal article" date="2022" name="Int. J. Mol. Sci.">
        <title>Draft Genome of Tanacetum Coccineum: Genomic Comparison of Closely Related Tanacetum-Family Plants.</title>
        <authorList>
            <person name="Yamashiro T."/>
            <person name="Shiraishi A."/>
            <person name="Nakayama K."/>
            <person name="Satake H."/>
        </authorList>
    </citation>
    <scope>NUCLEOTIDE SEQUENCE</scope>
</reference>
<comment type="caution">
    <text evidence="1">The sequence shown here is derived from an EMBL/GenBank/DDBJ whole genome shotgun (WGS) entry which is preliminary data.</text>
</comment>
<reference evidence="1" key="2">
    <citation type="submission" date="2022-01" db="EMBL/GenBank/DDBJ databases">
        <authorList>
            <person name="Yamashiro T."/>
            <person name="Shiraishi A."/>
            <person name="Satake H."/>
            <person name="Nakayama K."/>
        </authorList>
    </citation>
    <scope>NUCLEOTIDE SEQUENCE</scope>
</reference>
<protein>
    <submittedName>
        <fullName evidence="1">Uncharacterized protein</fullName>
    </submittedName>
</protein>
<evidence type="ECO:0000313" key="2">
    <source>
        <dbReference type="Proteomes" id="UP001151760"/>
    </source>
</evidence>